<reference evidence="2" key="1">
    <citation type="submission" date="2020-03" db="EMBL/GenBank/DDBJ databases">
        <title>The deep terrestrial virosphere.</title>
        <authorList>
            <person name="Holmfeldt K."/>
            <person name="Nilsson E."/>
            <person name="Simone D."/>
            <person name="Lopez-Fernandez M."/>
            <person name="Wu X."/>
            <person name="de Brujin I."/>
            <person name="Lundin D."/>
            <person name="Andersson A."/>
            <person name="Bertilsson S."/>
            <person name="Dopson M."/>
        </authorList>
    </citation>
    <scope>NUCLEOTIDE SEQUENCE</scope>
    <source>
        <strain evidence="2">TM448A01013</strain>
        <strain evidence="3">TM448B02760</strain>
    </source>
</reference>
<dbReference type="AlphaFoldDB" id="A0A6H2A6T9"/>
<evidence type="ECO:0000313" key="3">
    <source>
        <dbReference type="EMBL" id="QJI01780.1"/>
    </source>
</evidence>
<feature type="region of interest" description="Disordered" evidence="1">
    <location>
        <begin position="27"/>
        <end position="48"/>
    </location>
</feature>
<dbReference type="EMBL" id="MT144950">
    <property type="protein sequence ID" value="QJI01780.1"/>
    <property type="molecule type" value="Genomic_DNA"/>
</dbReference>
<gene>
    <name evidence="2" type="ORF">TM448A01013_0014</name>
    <name evidence="3" type="ORF">TM448B02760_0009</name>
</gene>
<sequence length="103" mass="11595">MIEPYTFLPIRGITPDTPAHALGLTARQTGQGVEGNSDKPLYPGTSHTKDEAEAKQVALFLEGTRKWLRSKSRRHHNNKGSRRIKNDQCYKEVKAIGERFFSG</sequence>
<name>A0A6H2A6T9_9ZZZZ</name>
<accession>A0A6H2A6T9</accession>
<evidence type="ECO:0000256" key="1">
    <source>
        <dbReference type="SAM" id="MobiDB-lite"/>
    </source>
</evidence>
<organism evidence="2">
    <name type="scientific">viral metagenome</name>
    <dbReference type="NCBI Taxonomy" id="1070528"/>
    <lineage>
        <taxon>unclassified sequences</taxon>
        <taxon>metagenomes</taxon>
        <taxon>organismal metagenomes</taxon>
    </lineage>
</organism>
<proteinExistence type="predicted"/>
<protein>
    <submittedName>
        <fullName evidence="2">Uncharacterized protein</fullName>
    </submittedName>
</protein>
<evidence type="ECO:0000313" key="2">
    <source>
        <dbReference type="EMBL" id="QJA55327.1"/>
    </source>
</evidence>
<dbReference type="EMBL" id="MT145202">
    <property type="protein sequence ID" value="QJA55327.1"/>
    <property type="molecule type" value="Genomic_DNA"/>
</dbReference>